<dbReference type="InterPro" id="IPR022224">
    <property type="entry name" value="DUF3750"/>
</dbReference>
<reference evidence="1 2" key="1">
    <citation type="submission" date="2018-01" db="EMBL/GenBank/DDBJ databases">
        <title>Complete genome sequence of Bacteriovorax stolpii DSM12778.</title>
        <authorList>
            <person name="Tang B."/>
            <person name="Chang J."/>
        </authorList>
    </citation>
    <scope>NUCLEOTIDE SEQUENCE [LARGE SCALE GENOMIC DNA]</scope>
    <source>
        <strain evidence="1 2">DSM 12778</strain>
    </source>
</reference>
<dbReference type="Proteomes" id="UP000235584">
    <property type="component" value="Chromosome"/>
</dbReference>
<dbReference type="EMBL" id="CP025704">
    <property type="protein sequence ID" value="AUN97889.1"/>
    <property type="molecule type" value="Genomic_DNA"/>
</dbReference>
<sequence length="245" mass="27252">MKNINLMLFLTLSLTFFSCAQTTDWRTATKESAKIAPLPSVEKEAVVQVYAAKTVSWRGYFSVHSWVVTKEKNAPEYTTYHVIGWRAQRGLPVIRVEKDIPDRHWFGARPELIASYIGPKAEAMIPEVEAAVKSYPYAEQYRAWPGPNSNTFVSHIIRSTKGMTVELPSNAIGKDWIYKGQPLGWSETKTGIQFSIVGALGFTLGLGEGVEVNVLGLSFGLDFLRPALKLPLVGRVGMDDKPVFD</sequence>
<dbReference type="KEGG" id="bsto:C0V70_07165"/>
<dbReference type="AlphaFoldDB" id="A0A2K9NQU6"/>
<gene>
    <name evidence="1" type="ORF">C0V70_07165</name>
</gene>
<accession>A0A2K9NQU6</accession>
<dbReference type="OrthoDB" id="5292917at2"/>
<evidence type="ECO:0000313" key="1">
    <source>
        <dbReference type="EMBL" id="AUN97889.1"/>
    </source>
</evidence>
<dbReference type="RefSeq" id="WP_102243182.1">
    <property type="nucleotide sequence ID" value="NZ_CP025704.1"/>
</dbReference>
<dbReference type="Pfam" id="PF12570">
    <property type="entry name" value="DUF3750"/>
    <property type="match status" value="1"/>
</dbReference>
<protein>
    <submittedName>
        <fullName evidence="1">DUF3750 domain-containing protein</fullName>
    </submittedName>
</protein>
<keyword evidence="2" id="KW-1185">Reference proteome</keyword>
<evidence type="ECO:0000313" key="2">
    <source>
        <dbReference type="Proteomes" id="UP000235584"/>
    </source>
</evidence>
<proteinExistence type="predicted"/>
<dbReference type="PROSITE" id="PS51257">
    <property type="entry name" value="PROKAR_LIPOPROTEIN"/>
    <property type="match status" value="1"/>
</dbReference>
<organism evidence="1 2">
    <name type="scientific">Bacteriovorax stolpii</name>
    <name type="common">Bdellovibrio stolpii</name>
    <dbReference type="NCBI Taxonomy" id="960"/>
    <lineage>
        <taxon>Bacteria</taxon>
        <taxon>Pseudomonadati</taxon>
        <taxon>Bdellovibrionota</taxon>
        <taxon>Bacteriovoracia</taxon>
        <taxon>Bacteriovoracales</taxon>
        <taxon>Bacteriovoracaceae</taxon>
        <taxon>Bacteriovorax</taxon>
    </lineage>
</organism>
<name>A0A2K9NQU6_BACTC</name>